<accession>A0A371YSI2</accession>
<dbReference type="Proteomes" id="UP000240957">
    <property type="component" value="Unassembled WGS sequence"/>
</dbReference>
<reference evidence="2 3" key="2">
    <citation type="submission" date="2018-08" db="EMBL/GenBank/DDBJ databases">
        <title>The draft genome of Acinetobacter sichuanensis strain WCHAc060041.</title>
        <authorList>
            <person name="Qin J."/>
            <person name="Feng Y."/>
            <person name="Zong Z."/>
        </authorList>
    </citation>
    <scope>NUCLEOTIDE SEQUENCE [LARGE SCALE GENOMIC DNA]</scope>
    <source>
        <strain evidence="2 3">WCHAc060041</strain>
    </source>
</reference>
<dbReference type="AlphaFoldDB" id="A0A371YSI2"/>
<dbReference type="PANTHER" id="PTHR21174">
    <property type="match status" value="1"/>
</dbReference>
<reference evidence="4" key="3">
    <citation type="journal article" date="2019" name="Int. J. Syst. Evol. Microbiol.">
        <title>The Global Catalogue of Microorganisms (GCM) 10K type strain sequencing project: providing services to taxonomists for standard genome sequencing and annotation.</title>
        <authorList>
            <consortium name="The Broad Institute Genomics Platform"/>
            <consortium name="The Broad Institute Genome Sequencing Center for Infectious Disease"/>
            <person name="Wu L."/>
            <person name="Ma J."/>
        </authorList>
    </citation>
    <scope>NUCLEOTIDE SEQUENCE [LARGE SCALE GENOMIC DNA]</scope>
    <source>
        <strain evidence="4">KCTC 62575</strain>
    </source>
</reference>
<proteinExistence type="predicted"/>
<dbReference type="OrthoDB" id="9808993at2"/>
<organism evidence="2 3">
    <name type="scientific">Acinetobacter sichuanensis</name>
    <dbReference type="NCBI Taxonomy" id="2136183"/>
    <lineage>
        <taxon>Bacteria</taxon>
        <taxon>Pseudomonadati</taxon>
        <taxon>Pseudomonadota</taxon>
        <taxon>Gammaproteobacteria</taxon>
        <taxon>Moraxellales</taxon>
        <taxon>Moraxellaceae</taxon>
        <taxon>Acinetobacter</taxon>
    </lineage>
</organism>
<dbReference type="Proteomes" id="UP001595455">
    <property type="component" value="Unassembled WGS sequence"/>
</dbReference>
<sequence length="210" mass="25209">MLNYYDKFQQYWAQFSDSINLRSMQSESLFSILFHFYVGNYYHTHQHIIECLELFNEIKHQLEDPVAVELAIWFHDIIYDPQASDNEEQSAKLMQKHCVGILKKTELEKVARWIIATKKHLPTKEHDLKYLLDIDLAILGSSTQRFAEYEQQIQKEYDWVETQQYQMKRKEVLTHFYHMTPLYQTAYFQEKLELSAKNNLMNSIKNDIGL</sequence>
<protein>
    <submittedName>
        <fullName evidence="2">HD domain-containing protein</fullName>
    </submittedName>
</protein>
<evidence type="ECO:0000313" key="4">
    <source>
        <dbReference type="Proteomes" id="UP001595455"/>
    </source>
</evidence>
<dbReference type="EMBL" id="JBHRSF010000160">
    <property type="protein sequence ID" value="MFC2998005.1"/>
    <property type="molecule type" value="Genomic_DNA"/>
</dbReference>
<evidence type="ECO:0000313" key="3">
    <source>
        <dbReference type="Proteomes" id="UP000240957"/>
    </source>
</evidence>
<reference evidence="1" key="4">
    <citation type="submission" date="2024-09" db="EMBL/GenBank/DDBJ databases">
        <authorList>
            <person name="Sun Q."/>
            <person name="Mori K."/>
        </authorList>
    </citation>
    <scope>NUCLEOTIDE SEQUENCE</scope>
    <source>
        <strain evidence="1">KCTC 62575</strain>
    </source>
</reference>
<dbReference type="RefSeq" id="WP_107007281.1">
    <property type="nucleotide sequence ID" value="NZ_JBHRSF010000160.1"/>
</dbReference>
<dbReference type="EMBL" id="PYIX02000006">
    <property type="protein sequence ID" value="RFC84402.1"/>
    <property type="molecule type" value="Genomic_DNA"/>
</dbReference>
<evidence type="ECO:0000313" key="1">
    <source>
        <dbReference type="EMBL" id="MFC2998005.1"/>
    </source>
</evidence>
<name>A0A371YSI2_9GAMM</name>
<keyword evidence="4" id="KW-1185">Reference proteome</keyword>
<dbReference type="PANTHER" id="PTHR21174:SF0">
    <property type="entry name" value="HD PHOSPHOHYDROLASE FAMILY PROTEIN-RELATED"/>
    <property type="match status" value="1"/>
</dbReference>
<reference evidence="1" key="1">
    <citation type="journal article" date="2014" name="Int. J. Syst. Evol. Microbiol.">
        <title>Complete genome of a new Firmicutes species belonging to the dominant human colonic microbiota ('Ruminococcus bicirculans') reveals two chromosomes and a selective capacity to utilize plant glucans.</title>
        <authorList>
            <consortium name="NISC Comparative Sequencing Program"/>
            <person name="Wegmann U."/>
            <person name="Louis P."/>
            <person name="Goesmann A."/>
            <person name="Henrissat B."/>
            <person name="Duncan S.H."/>
            <person name="Flint H.J."/>
        </authorList>
    </citation>
    <scope>NUCLEOTIDE SEQUENCE</scope>
    <source>
        <strain evidence="1">KCTC 62575</strain>
    </source>
</reference>
<gene>
    <name evidence="1" type="ORF">ACFODO_22685</name>
    <name evidence="2" type="ORF">C9E89_005575</name>
</gene>
<evidence type="ECO:0000313" key="2">
    <source>
        <dbReference type="EMBL" id="RFC84402.1"/>
    </source>
</evidence>
<dbReference type="PIRSF" id="PIRSF035170">
    <property type="entry name" value="HD_phosphohydro"/>
    <property type="match status" value="1"/>
</dbReference>
<comment type="caution">
    <text evidence="2">The sequence shown here is derived from an EMBL/GenBank/DDBJ whole genome shotgun (WGS) entry which is preliminary data.</text>
</comment>
<dbReference type="SUPFAM" id="SSF109604">
    <property type="entry name" value="HD-domain/PDEase-like"/>
    <property type="match status" value="1"/>
</dbReference>
<dbReference type="Gene3D" id="1.10.3210.10">
    <property type="entry name" value="Hypothetical protein af1432"/>
    <property type="match status" value="1"/>
</dbReference>
<dbReference type="InterPro" id="IPR009218">
    <property type="entry name" value="HD_phosphohydro"/>
</dbReference>